<dbReference type="InterPro" id="IPR026444">
    <property type="entry name" value="Secre_tail"/>
</dbReference>
<dbReference type="NCBIfam" id="TIGR04183">
    <property type="entry name" value="Por_Secre_tail"/>
    <property type="match status" value="1"/>
</dbReference>
<dbReference type="Proteomes" id="UP001479606">
    <property type="component" value="Unassembled WGS sequence"/>
</dbReference>
<comment type="caution">
    <text evidence="1">The sequence shown here is derived from an EMBL/GenBank/DDBJ whole genome shotgun (WGS) entry which is preliminary data.</text>
</comment>
<protein>
    <submittedName>
        <fullName evidence="1">T9SS type A sorting domain-containing protein</fullName>
    </submittedName>
</protein>
<organism evidence="1 2">
    <name type="scientific">Hymenobacter segetis</name>
    <dbReference type="NCBI Taxonomy" id="2025509"/>
    <lineage>
        <taxon>Bacteria</taxon>
        <taxon>Pseudomonadati</taxon>
        <taxon>Bacteroidota</taxon>
        <taxon>Cytophagia</taxon>
        <taxon>Cytophagales</taxon>
        <taxon>Hymenobacteraceae</taxon>
        <taxon>Hymenobacter</taxon>
    </lineage>
</organism>
<dbReference type="InterPro" id="IPR013783">
    <property type="entry name" value="Ig-like_fold"/>
</dbReference>
<name>A0ABU9LRV9_9BACT</name>
<dbReference type="RefSeq" id="WP_342295418.1">
    <property type="nucleotide sequence ID" value="NZ_JBCEVZ010000002.1"/>
</dbReference>
<proteinExistence type="predicted"/>
<dbReference type="Gene3D" id="2.60.40.10">
    <property type="entry name" value="Immunoglobulins"/>
    <property type="match status" value="1"/>
</dbReference>
<dbReference type="EMBL" id="JBCEVZ010000002">
    <property type="protein sequence ID" value="MEL5992841.1"/>
    <property type="molecule type" value="Genomic_DNA"/>
</dbReference>
<evidence type="ECO:0000313" key="2">
    <source>
        <dbReference type="Proteomes" id="UP001479606"/>
    </source>
</evidence>
<evidence type="ECO:0000313" key="1">
    <source>
        <dbReference type="EMBL" id="MEL5992841.1"/>
    </source>
</evidence>
<accession>A0ABU9LRV9</accession>
<sequence>MTLSSAYSVGNGGSISVDDGVLTILNGGSISVAVGGTITVSSRAALNVSNGGTIDGNAAFTLGDGTSSLRATNLIVGAGSSVRVDKMTVDKATVSIAAGGSLTTVCNLILLSSNIVSDGAVNIGGNLDLSVGGANNTLCGSSNKFSGSLTVAGCVYGGNGATTHLLNNCAAAAISVCVKRTPSAGCGAALAAANTNEANCDAEAPSIRCTALPVELTLFNAQVLENQQVDLNWVTASEKNSRAFVVERSSDGKVFRELSSVAAAGTTQYQTTYHTTDERPLPATSYYRLRQIDLDGTYSFSPVRAVKVDRLGSSLAVYPGRAAQEWVVSTSLPAETLAQGPATVRVFDALGRLLPVPCAADAARPGQWVLSLRSLPTGVYVVRLITAAGSFSQRISQ</sequence>
<keyword evidence="2" id="KW-1185">Reference proteome</keyword>
<gene>
    <name evidence="1" type="ORF">AAFH49_01385</name>
</gene>
<reference evidence="1 2" key="1">
    <citation type="journal article" date="2018" name="Arch. Microbiol.">
        <title>Hymenobacter segetis sp. nov., isolated from soil.</title>
        <authorList>
            <person name="Ten L.N."/>
            <person name="Lim S.J."/>
            <person name="Kim B.O."/>
            <person name="Kang I.K."/>
            <person name="Jung H.Y."/>
        </authorList>
    </citation>
    <scope>NUCLEOTIDE SEQUENCE [LARGE SCALE GENOMIC DNA]</scope>
    <source>
        <strain evidence="1 2">S7-3-11</strain>
    </source>
</reference>